<gene>
    <name evidence="2" type="ORF">GPUH_LOCUS2124</name>
</gene>
<evidence type="ECO:0000313" key="4">
    <source>
        <dbReference type="WBParaSite" id="GPUH_0000212601-mRNA-1"/>
    </source>
</evidence>
<organism evidence="4">
    <name type="scientific">Gongylonema pulchrum</name>
    <dbReference type="NCBI Taxonomy" id="637853"/>
    <lineage>
        <taxon>Eukaryota</taxon>
        <taxon>Metazoa</taxon>
        <taxon>Ecdysozoa</taxon>
        <taxon>Nematoda</taxon>
        <taxon>Chromadorea</taxon>
        <taxon>Rhabditida</taxon>
        <taxon>Spirurina</taxon>
        <taxon>Spiruromorpha</taxon>
        <taxon>Spiruroidea</taxon>
        <taxon>Gongylonematidae</taxon>
        <taxon>Gongylonema</taxon>
    </lineage>
</organism>
<evidence type="ECO:0000313" key="2">
    <source>
        <dbReference type="EMBL" id="VDK32346.1"/>
    </source>
</evidence>
<dbReference type="WBParaSite" id="GPUH_0000212601-mRNA-1">
    <property type="protein sequence ID" value="GPUH_0000212601-mRNA-1"/>
    <property type="gene ID" value="GPUH_0000212601"/>
</dbReference>
<dbReference type="PANTHER" id="PTHR15000">
    <property type="entry name" value="ERYTHROID DIFFERENTIATION-RELATED FACTOR 1"/>
    <property type="match status" value="1"/>
</dbReference>
<feature type="domain" description="EDRF1 TPR repeats region" evidence="1">
    <location>
        <begin position="5"/>
        <end position="125"/>
    </location>
</feature>
<dbReference type="Proteomes" id="UP000271098">
    <property type="component" value="Unassembled WGS sequence"/>
</dbReference>
<sequence length="258" mass="29344">MKSFQGVSLFHSVKDHINETFLLSNLGQFYRLKLLCQMYLADYGEPYKPEKEKSTVLEAIDFYQQALACATGFKGTEFPLFESISKELAGTYLTYAVRLQDNMGKLLECGDFQKLTSEVHEFLSRASAGYEYIRNSSKCSTSIVVLADQLVVEIMFRYGKLAQQSMQYHAAHTFSARKQRDCKRQAIEHFNDCFKYVLGKISANTKKTAQKQRQKVISFVECVTAIRAVFEIDMCVGALDIIRDAYTQGALIPAPFFL</sequence>
<evidence type="ECO:0000259" key="1">
    <source>
        <dbReference type="Pfam" id="PF23723"/>
    </source>
</evidence>
<keyword evidence="3" id="KW-1185">Reference proteome</keyword>
<evidence type="ECO:0000313" key="3">
    <source>
        <dbReference type="Proteomes" id="UP000271098"/>
    </source>
</evidence>
<reference evidence="2 3" key="2">
    <citation type="submission" date="2018-11" db="EMBL/GenBank/DDBJ databases">
        <authorList>
            <consortium name="Pathogen Informatics"/>
        </authorList>
    </citation>
    <scope>NUCLEOTIDE SEQUENCE [LARGE SCALE GENOMIC DNA]</scope>
</reference>
<dbReference type="InterPro" id="IPR056583">
    <property type="entry name" value="EDRF1_TPR"/>
</dbReference>
<accession>A0A183D080</accession>
<proteinExistence type="predicted"/>
<reference evidence="4" key="1">
    <citation type="submission" date="2016-06" db="UniProtKB">
        <authorList>
            <consortium name="WormBaseParasite"/>
        </authorList>
    </citation>
    <scope>IDENTIFICATION</scope>
</reference>
<name>A0A183D080_9BILA</name>
<protein>
    <submittedName>
        <fullName evidence="4">BRO1 domain-containing protein</fullName>
    </submittedName>
</protein>
<dbReference type="AlphaFoldDB" id="A0A183D080"/>
<dbReference type="GO" id="GO:0045893">
    <property type="term" value="P:positive regulation of DNA-templated transcription"/>
    <property type="evidence" value="ECO:0007669"/>
    <property type="project" value="TreeGrafter"/>
</dbReference>
<dbReference type="Pfam" id="PF23723">
    <property type="entry name" value="TPR_EDRF1"/>
    <property type="match status" value="1"/>
</dbReference>
<dbReference type="EMBL" id="UYRT01003001">
    <property type="protein sequence ID" value="VDK32346.1"/>
    <property type="molecule type" value="Genomic_DNA"/>
</dbReference>
<dbReference type="PANTHER" id="PTHR15000:SF1">
    <property type="entry name" value="ERYTHROID DIFFERENTIATION-RELATED FACTOR 1"/>
    <property type="match status" value="1"/>
</dbReference>